<comment type="caution">
    <text evidence="14">The sequence shown here is derived from an EMBL/GenBank/DDBJ whole genome shotgun (WGS) entry which is preliminary data.</text>
</comment>
<evidence type="ECO:0000256" key="12">
    <source>
        <dbReference type="ARBA" id="ARBA00023254"/>
    </source>
</evidence>
<evidence type="ECO:0000256" key="8">
    <source>
        <dbReference type="ARBA" id="ARBA00022842"/>
    </source>
</evidence>
<keyword evidence="10" id="KW-0234">DNA repair</keyword>
<dbReference type="GO" id="GO:0006281">
    <property type="term" value="P:DNA repair"/>
    <property type="evidence" value="ECO:0007669"/>
    <property type="project" value="UniProtKB-KW"/>
</dbReference>
<dbReference type="GO" id="GO:0005634">
    <property type="term" value="C:nucleus"/>
    <property type="evidence" value="ECO:0007669"/>
    <property type="project" value="UniProtKB-SubCell"/>
</dbReference>
<dbReference type="EMBL" id="JAGDFL010000285">
    <property type="protein sequence ID" value="KAG7394271.1"/>
    <property type="molecule type" value="Genomic_DNA"/>
</dbReference>
<dbReference type="AlphaFoldDB" id="A0A8T1WM49"/>
<evidence type="ECO:0000313" key="14">
    <source>
        <dbReference type="EMBL" id="KAG7394271.1"/>
    </source>
</evidence>
<evidence type="ECO:0000256" key="10">
    <source>
        <dbReference type="ARBA" id="ARBA00023204"/>
    </source>
</evidence>
<dbReference type="OrthoDB" id="343092at2759"/>
<dbReference type="PANTHER" id="PTHR21077">
    <property type="entry name" value="EME1 PROTEIN"/>
    <property type="match status" value="1"/>
</dbReference>
<evidence type="ECO:0000256" key="5">
    <source>
        <dbReference type="ARBA" id="ARBA00022759"/>
    </source>
</evidence>
<keyword evidence="4" id="KW-0479">Metal-binding</keyword>
<evidence type="ECO:0000313" key="15">
    <source>
        <dbReference type="Proteomes" id="UP000693981"/>
    </source>
</evidence>
<dbReference type="GO" id="GO:0048476">
    <property type="term" value="C:Holliday junction resolvase complex"/>
    <property type="evidence" value="ECO:0007669"/>
    <property type="project" value="InterPro"/>
</dbReference>
<reference evidence="14" key="1">
    <citation type="submission" date="2021-02" db="EMBL/GenBank/DDBJ databases">
        <authorList>
            <person name="Palmer J.M."/>
        </authorList>
    </citation>
    <scope>NUCLEOTIDE SEQUENCE</scope>
    <source>
        <strain evidence="14">SCRP23</strain>
    </source>
</reference>
<accession>A0A8T1WM49</accession>
<proteinExistence type="predicted"/>
<feature type="region of interest" description="Disordered" evidence="13">
    <location>
        <begin position="1"/>
        <end position="86"/>
    </location>
</feature>
<comment type="cofactor">
    <cofactor evidence="1">
        <name>Mg(2+)</name>
        <dbReference type="ChEBI" id="CHEBI:18420"/>
    </cofactor>
</comment>
<evidence type="ECO:0000256" key="11">
    <source>
        <dbReference type="ARBA" id="ARBA00023242"/>
    </source>
</evidence>
<keyword evidence="5" id="KW-0255">Endonuclease</keyword>
<organism evidence="14 15">
    <name type="scientific">Phytophthora boehmeriae</name>
    <dbReference type="NCBI Taxonomy" id="109152"/>
    <lineage>
        <taxon>Eukaryota</taxon>
        <taxon>Sar</taxon>
        <taxon>Stramenopiles</taxon>
        <taxon>Oomycota</taxon>
        <taxon>Peronosporomycetes</taxon>
        <taxon>Peronosporales</taxon>
        <taxon>Peronosporaceae</taxon>
        <taxon>Phytophthora</taxon>
    </lineage>
</organism>
<dbReference type="InterPro" id="IPR033310">
    <property type="entry name" value="Mms4/EME1/EME2"/>
</dbReference>
<evidence type="ECO:0000256" key="9">
    <source>
        <dbReference type="ARBA" id="ARBA00023172"/>
    </source>
</evidence>
<keyword evidence="6" id="KW-0227">DNA damage</keyword>
<evidence type="ECO:0000256" key="7">
    <source>
        <dbReference type="ARBA" id="ARBA00022801"/>
    </source>
</evidence>
<dbReference type="GO" id="GO:0006310">
    <property type="term" value="P:DNA recombination"/>
    <property type="evidence" value="ECO:0007669"/>
    <property type="project" value="UniProtKB-KW"/>
</dbReference>
<evidence type="ECO:0008006" key="16">
    <source>
        <dbReference type="Google" id="ProtNLM"/>
    </source>
</evidence>
<keyword evidence="9" id="KW-0233">DNA recombination</keyword>
<keyword evidence="3" id="KW-0540">Nuclease</keyword>
<dbReference type="PANTHER" id="PTHR21077:SF5">
    <property type="entry name" value="CROSSOVER JUNCTION ENDONUCLEASE MMS4"/>
    <property type="match status" value="1"/>
</dbReference>
<keyword evidence="12" id="KW-0469">Meiosis</keyword>
<sequence length="543" mass="60147">MDVTPSHSRVRQRLNAAQTRRRVSHSDDDYDNALDAMLVELGIPDSGSKKKKKERASPEVIEIISPPQAKKSRSDGPVVDLTTSPSSPLHVAETRITATASSQEDTVSSSDVDIVEFAFSPSGSPPPFVTVATASSLPEPESVRVRRQVFPQEERGGLETQRAGPKQARRLSGRLRDLHSETTRNGAAKQRRRREETLATRAERAVHSASPARPTSTANAAGKSRAASSSTGAAVRAVVQMERSLDASSAGESIRSALQSHIYNNKPVSYLLGAALDCRHPGVIRWERRDGTANSHFSCAIYYEAEAFLEMLQQRYYKEVLAVVRYLQTLVPQRRNKNAPSRQQTEEEEPSKFFVIVEGMDRALIQLKKQQKQKKKGPTPSSTSPMISFADLHELAFQLFMDVGAHTKFTCDLDATASYVALLTRELVVASSRPSAVEEFLESVPRYNSFRVTRAGGTASASSNAWLRMLQVIPGVSEDKAQSLLDHFPTFDSLMRAYRDPTLSRQEKEGLVSDKLHDVRIEHTLSRRIYSVFCEEDPDALIP</sequence>
<feature type="region of interest" description="Disordered" evidence="13">
    <location>
        <begin position="150"/>
        <end position="230"/>
    </location>
</feature>
<keyword evidence="8" id="KW-0460">Magnesium</keyword>
<gene>
    <name evidence="14" type="ORF">PHYBOEH_005426</name>
</gene>
<keyword evidence="11" id="KW-0539">Nucleus</keyword>
<evidence type="ECO:0000256" key="3">
    <source>
        <dbReference type="ARBA" id="ARBA00022722"/>
    </source>
</evidence>
<dbReference type="GO" id="GO:0016787">
    <property type="term" value="F:hydrolase activity"/>
    <property type="evidence" value="ECO:0007669"/>
    <property type="project" value="UniProtKB-KW"/>
</dbReference>
<evidence type="ECO:0000256" key="4">
    <source>
        <dbReference type="ARBA" id="ARBA00022723"/>
    </source>
</evidence>
<name>A0A8T1WM49_9STRA</name>
<evidence type="ECO:0000256" key="13">
    <source>
        <dbReference type="SAM" id="MobiDB-lite"/>
    </source>
</evidence>
<evidence type="ECO:0000256" key="2">
    <source>
        <dbReference type="ARBA" id="ARBA00004123"/>
    </source>
</evidence>
<feature type="compositionally biased region" description="Basic and acidic residues" evidence="13">
    <location>
        <begin position="193"/>
        <end position="206"/>
    </location>
</feature>
<comment type="subcellular location">
    <subcellularLocation>
        <location evidence="2">Nucleus</location>
    </subcellularLocation>
</comment>
<keyword evidence="15" id="KW-1185">Reference proteome</keyword>
<dbReference type="GO" id="GO:0046872">
    <property type="term" value="F:metal ion binding"/>
    <property type="evidence" value="ECO:0007669"/>
    <property type="project" value="UniProtKB-KW"/>
</dbReference>
<evidence type="ECO:0000256" key="6">
    <source>
        <dbReference type="ARBA" id="ARBA00022763"/>
    </source>
</evidence>
<keyword evidence="7" id="KW-0378">Hydrolase</keyword>
<evidence type="ECO:0000256" key="1">
    <source>
        <dbReference type="ARBA" id="ARBA00001946"/>
    </source>
</evidence>
<dbReference type="Proteomes" id="UP000693981">
    <property type="component" value="Unassembled WGS sequence"/>
</dbReference>
<dbReference type="GO" id="GO:0051321">
    <property type="term" value="P:meiotic cell cycle"/>
    <property type="evidence" value="ECO:0007669"/>
    <property type="project" value="UniProtKB-KW"/>
</dbReference>
<dbReference type="GO" id="GO:0004519">
    <property type="term" value="F:endonuclease activity"/>
    <property type="evidence" value="ECO:0007669"/>
    <property type="project" value="UniProtKB-KW"/>
</dbReference>
<protein>
    <recommendedName>
        <fullName evidence="16">ERCC4 domain-containing protein</fullName>
    </recommendedName>
</protein>